<sequence length="266" mass="30580">MLNKLITLFLIILPFGLHAQILNVEKERSNGEDSTQWVGNVTAAFSLKKQQVEAMEFNLASNAAYFSEKHAYILVGEIESLRGDGEFILSHGFGHFRTNLMRKNKLSYELFSQIQYDDIRGMKNRWLTGAGLRYTMREKDTYQIAIGTGAMYEAENWYWTIEEDNEAEGWQKGDILSPSPERLKSTSYISLKYDISSKSFLNFITYYQAKFDSFHLPRISGEFNLNIGISKHLAFTTKATYWYDAAPDIPIDKTNYSIQNGLTFSL</sequence>
<keyword evidence="2" id="KW-1185">Reference proteome</keyword>
<comment type="caution">
    <text evidence="1">The sequence shown here is derived from an EMBL/GenBank/DDBJ whole genome shotgun (WGS) entry which is preliminary data.</text>
</comment>
<gene>
    <name evidence="1" type="ORF">GCM10023331_10450</name>
</gene>
<dbReference type="RefSeq" id="WP_345369802.1">
    <property type="nucleotide sequence ID" value="NZ_BAABJX010000018.1"/>
</dbReference>
<dbReference type="EMBL" id="BAABJX010000018">
    <property type="protein sequence ID" value="GAA4827482.1"/>
    <property type="molecule type" value="Genomic_DNA"/>
</dbReference>
<dbReference type="Pfam" id="PF04338">
    <property type="entry name" value="DUF481"/>
    <property type="match status" value="1"/>
</dbReference>
<accession>A0ABP9D4E5</accession>
<proteinExistence type="predicted"/>
<evidence type="ECO:0000313" key="2">
    <source>
        <dbReference type="Proteomes" id="UP001500298"/>
    </source>
</evidence>
<organism evidence="1 2">
    <name type="scientific">Algivirga pacifica</name>
    <dbReference type="NCBI Taxonomy" id="1162670"/>
    <lineage>
        <taxon>Bacteria</taxon>
        <taxon>Pseudomonadati</taxon>
        <taxon>Bacteroidota</taxon>
        <taxon>Cytophagia</taxon>
        <taxon>Cytophagales</taxon>
        <taxon>Flammeovirgaceae</taxon>
        <taxon>Algivirga</taxon>
    </lineage>
</organism>
<name>A0ABP9D4E5_9BACT</name>
<evidence type="ECO:0008006" key="3">
    <source>
        <dbReference type="Google" id="ProtNLM"/>
    </source>
</evidence>
<evidence type="ECO:0000313" key="1">
    <source>
        <dbReference type="EMBL" id="GAA4827482.1"/>
    </source>
</evidence>
<dbReference type="InterPro" id="IPR007433">
    <property type="entry name" value="DUF481"/>
</dbReference>
<protein>
    <recommendedName>
        <fullName evidence="3">DUF481 domain-containing protein</fullName>
    </recommendedName>
</protein>
<dbReference type="Proteomes" id="UP001500298">
    <property type="component" value="Unassembled WGS sequence"/>
</dbReference>
<reference evidence="2" key="1">
    <citation type="journal article" date="2019" name="Int. J. Syst. Evol. Microbiol.">
        <title>The Global Catalogue of Microorganisms (GCM) 10K type strain sequencing project: providing services to taxonomists for standard genome sequencing and annotation.</title>
        <authorList>
            <consortium name="The Broad Institute Genomics Platform"/>
            <consortium name="The Broad Institute Genome Sequencing Center for Infectious Disease"/>
            <person name="Wu L."/>
            <person name="Ma J."/>
        </authorList>
    </citation>
    <scope>NUCLEOTIDE SEQUENCE [LARGE SCALE GENOMIC DNA]</scope>
    <source>
        <strain evidence="2">JCM 18326</strain>
    </source>
</reference>